<comment type="caution">
    <text evidence="5">The sequence shown here is derived from an EMBL/GenBank/DDBJ whole genome shotgun (WGS) entry which is preliminary data.</text>
</comment>
<evidence type="ECO:0000313" key="6">
    <source>
        <dbReference type="Proteomes" id="UP000078389"/>
    </source>
</evidence>
<dbReference type="PANTHER" id="PTHR43537">
    <property type="entry name" value="TRANSCRIPTIONAL REGULATOR, GNTR FAMILY"/>
    <property type="match status" value="1"/>
</dbReference>
<gene>
    <name evidence="5" type="ORF">A3840_04085</name>
</gene>
<dbReference type="Proteomes" id="UP000078389">
    <property type="component" value="Unassembled WGS sequence"/>
</dbReference>
<dbReference type="CDD" id="cd07377">
    <property type="entry name" value="WHTH_GntR"/>
    <property type="match status" value="1"/>
</dbReference>
<dbReference type="SUPFAM" id="SSF46785">
    <property type="entry name" value="Winged helix' DNA-binding domain"/>
    <property type="match status" value="1"/>
</dbReference>
<dbReference type="SMART" id="SM00345">
    <property type="entry name" value="HTH_GNTR"/>
    <property type="match status" value="1"/>
</dbReference>
<sequence>MSLDTNRDADARRSKTTSERIFAPIKVRRTFETVVERIVDAIDAQGLGKGDRLPTESEMAQLLEVSRPTLRQAFRILENSGVLQIKAGQSGGVFVATDIVPFDVLGKNIASEVHHIEELISTRRLLEPIVYHLATENASELQFQHIAEAIELMRSHLHDPRVVHQADGMFHRRVAHASGNQMLLRVMTGIYRGLAPLRSSLPKDEARAHHMIDVHSRQLEAMRSKDHKKLEAVLDETFIDLEEEYAVTKRYSLSWIEKKT</sequence>
<dbReference type="Gene3D" id="1.20.120.530">
    <property type="entry name" value="GntR ligand-binding domain-like"/>
    <property type="match status" value="1"/>
</dbReference>
<dbReference type="SMART" id="SM00895">
    <property type="entry name" value="FCD"/>
    <property type="match status" value="1"/>
</dbReference>
<dbReference type="PROSITE" id="PS50949">
    <property type="entry name" value="HTH_GNTR"/>
    <property type="match status" value="1"/>
</dbReference>
<evidence type="ECO:0000313" key="5">
    <source>
        <dbReference type="EMBL" id="OAM79255.1"/>
    </source>
</evidence>
<accession>A0A178I4Z6</accession>
<feature type="domain" description="HTH gntR-type" evidence="4">
    <location>
        <begin position="28"/>
        <end position="98"/>
    </location>
</feature>
<keyword evidence="6" id="KW-1185">Reference proteome</keyword>
<dbReference type="InterPro" id="IPR000524">
    <property type="entry name" value="Tscrpt_reg_HTH_GntR"/>
</dbReference>
<dbReference type="GO" id="GO:0003677">
    <property type="term" value="F:DNA binding"/>
    <property type="evidence" value="ECO:0007669"/>
    <property type="project" value="UniProtKB-KW"/>
</dbReference>
<protein>
    <recommendedName>
        <fullName evidence="4">HTH gntR-type domain-containing protein</fullName>
    </recommendedName>
</protein>
<evidence type="ECO:0000259" key="4">
    <source>
        <dbReference type="PROSITE" id="PS50949"/>
    </source>
</evidence>
<evidence type="ECO:0000256" key="3">
    <source>
        <dbReference type="ARBA" id="ARBA00023163"/>
    </source>
</evidence>
<keyword evidence="3" id="KW-0804">Transcription</keyword>
<dbReference type="PRINTS" id="PR00035">
    <property type="entry name" value="HTHGNTR"/>
</dbReference>
<dbReference type="STRING" id="1770058.A3840_04085"/>
<proteinExistence type="predicted"/>
<dbReference type="AlphaFoldDB" id="A0A178I4Z6"/>
<dbReference type="EMBL" id="LVVY01000064">
    <property type="protein sequence ID" value="OAM79255.1"/>
    <property type="molecule type" value="Genomic_DNA"/>
</dbReference>
<keyword evidence="1" id="KW-0805">Transcription regulation</keyword>
<name>A0A178I4Z6_9HYPH</name>
<evidence type="ECO:0000256" key="2">
    <source>
        <dbReference type="ARBA" id="ARBA00023125"/>
    </source>
</evidence>
<dbReference type="InterPro" id="IPR036390">
    <property type="entry name" value="WH_DNA-bd_sf"/>
</dbReference>
<organism evidence="5 6">
    <name type="scientific">Devosia elaeis</name>
    <dbReference type="NCBI Taxonomy" id="1770058"/>
    <lineage>
        <taxon>Bacteria</taxon>
        <taxon>Pseudomonadati</taxon>
        <taxon>Pseudomonadota</taxon>
        <taxon>Alphaproteobacteria</taxon>
        <taxon>Hyphomicrobiales</taxon>
        <taxon>Devosiaceae</taxon>
        <taxon>Devosia</taxon>
    </lineage>
</organism>
<dbReference type="InterPro" id="IPR011711">
    <property type="entry name" value="GntR_C"/>
</dbReference>
<dbReference type="Pfam" id="PF00392">
    <property type="entry name" value="GntR"/>
    <property type="match status" value="1"/>
</dbReference>
<evidence type="ECO:0000256" key="1">
    <source>
        <dbReference type="ARBA" id="ARBA00023015"/>
    </source>
</evidence>
<dbReference type="OrthoDB" id="9028214at2"/>
<dbReference type="SUPFAM" id="SSF48008">
    <property type="entry name" value="GntR ligand-binding domain-like"/>
    <property type="match status" value="1"/>
</dbReference>
<dbReference type="PANTHER" id="PTHR43537:SF5">
    <property type="entry name" value="UXU OPERON TRANSCRIPTIONAL REGULATOR"/>
    <property type="match status" value="1"/>
</dbReference>
<reference evidence="5 6" key="1">
    <citation type="submission" date="2016-03" db="EMBL/GenBank/DDBJ databases">
        <title>Genome sequencing of Devosia sp. S37.</title>
        <authorList>
            <person name="Mohd Nor M."/>
        </authorList>
    </citation>
    <scope>NUCLEOTIDE SEQUENCE [LARGE SCALE GENOMIC DNA]</scope>
    <source>
        <strain evidence="5 6">S37</strain>
    </source>
</reference>
<dbReference type="RefSeq" id="WP_067452261.1">
    <property type="nucleotide sequence ID" value="NZ_LVVY01000064.1"/>
</dbReference>
<dbReference type="InterPro" id="IPR036388">
    <property type="entry name" value="WH-like_DNA-bd_sf"/>
</dbReference>
<keyword evidence="2" id="KW-0238">DNA-binding</keyword>
<dbReference type="Gene3D" id="1.10.10.10">
    <property type="entry name" value="Winged helix-like DNA-binding domain superfamily/Winged helix DNA-binding domain"/>
    <property type="match status" value="1"/>
</dbReference>
<dbReference type="InterPro" id="IPR008920">
    <property type="entry name" value="TF_FadR/GntR_C"/>
</dbReference>
<dbReference type="GO" id="GO:0003700">
    <property type="term" value="F:DNA-binding transcription factor activity"/>
    <property type="evidence" value="ECO:0007669"/>
    <property type="project" value="InterPro"/>
</dbReference>
<dbReference type="Pfam" id="PF07729">
    <property type="entry name" value="FCD"/>
    <property type="match status" value="1"/>
</dbReference>